<keyword evidence="3" id="KW-1185">Reference proteome</keyword>
<accession>A0A8H2ZRP7</accession>
<comment type="caution">
    <text evidence="2">The sequence shown here is derived from an EMBL/GenBank/DDBJ whole genome shotgun (WGS) entry which is preliminary data.</text>
</comment>
<dbReference type="InterPro" id="IPR051678">
    <property type="entry name" value="AGP_Transferase"/>
</dbReference>
<evidence type="ECO:0000313" key="3">
    <source>
        <dbReference type="Proteomes" id="UP000624404"/>
    </source>
</evidence>
<dbReference type="EMBL" id="CAJHIA010000011">
    <property type="protein sequence ID" value="CAD6444135.1"/>
    <property type="molecule type" value="Genomic_DNA"/>
</dbReference>
<dbReference type="Proteomes" id="UP000624404">
    <property type="component" value="Unassembled WGS sequence"/>
</dbReference>
<evidence type="ECO:0000313" key="2">
    <source>
        <dbReference type="EMBL" id="CAD6444135.1"/>
    </source>
</evidence>
<gene>
    <name evidence="2" type="ORF">SCLTRI_LOCUS3926</name>
</gene>
<dbReference type="InterPro" id="IPR011009">
    <property type="entry name" value="Kinase-like_dom_sf"/>
</dbReference>
<dbReference type="Pfam" id="PF01636">
    <property type="entry name" value="APH"/>
    <property type="match status" value="1"/>
</dbReference>
<dbReference type="AlphaFoldDB" id="A0A8H2ZRP7"/>
<dbReference type="OrthoDB" id="2906425at2759"/>
<dbReference type="PANTHER" id="PTHR21310:SF55">
    <property type="entry name" value="AMINOGLYCOSIDE PHOSPHOTRANSFERASE DOMAIN-CONTAINING PROTEIN"/>
    <property type="match status" value="1"/>
</dbReference>
<feature type="domain" description="Aminoglycoside phosphotransferase" evidence="1">
    <location>
        <begin position="273"/>
        <end position="343"/>
    </location>
</feature>
<proteinExistence type="predicted"/>
<dbReference type="SUPFAM" id="SSF56112">
    <property type="entry name" value="Protein kinase-like (PK-like)"/>
    <property type="match status" value="1"/>
</dbReference>
<dbReference type="PANTHER" id="PTHR21310">
    <property type="entry name" value="AMINOGLYCOSIDE PHOSPHOTRANSFERASE-RELATED-RELATED"/>
    <property type="match status" value="1"/>
</dbReference>
<dbReference type="Gene3D" id="3.90.1200.10">
    <property type="match status" value="1"/>
</dbReference>
<evidence type="ECO:0000259" key="1">
    <source>
        <dbReference type="Pfam" id="PF01636"/>
    </source>
</evidence>
<protein>
    <submittedName>
        <fullName evidence="2">06518d5b-dcff-4606-a949-3939cd54e71a</fullName>
    </submittedName>
</protein>
<dbReference type="InterPro" id="IPR002575">
    <property type="entry name" value="Aminoglycoside_PTrfase"/>
</dbReference>
<sequence>MPYPQYWNSIYVFCIKSSAATLHAPLSTMEEGNPKPKRRDAIRDRLEFESACHPGVDVKELTHFVHNTVVSGTYVDNLNYWPAKGNILCRNCGIDTSRAGLGYTSRIKLYYVKDNDAIWELGGPDGQWLLRDELNIPGIAMKTDYTTQEFLREANSGVPLVEMYRFGGKDDKFNFTMMSRAKGKMLGDAAEDLCDEQLADLEHDYRRVFKIISQFTSPYMQRVGGAEALDTCIGNCKNYGCIKTGRTEEEWLENLTPGMRKSLLLNSWWDNRRGLKDPAVRGAWVKKADEKIAELKAKFPRGGPYVLTHGDFNGSNLFASNDNAERKWKVTAVIDWETASYLPWWVGLHDIFGLSVREHAELWECFPPGFTLDDWEALVKTIREIKKLWIGGGYHGQSKHGLADGANHWFGPDFCECRKIRQHFLEWHMGWSKEHLDVFDPELTDTDDDDDAIDDNKHKHGKHEREFQRWFKEISI</sequence>
<reference evidence="2" key="1">
    <citation type="submission" date="2020-10" db="EMBL/GenBank/DDBJ databases">
        <authorList>
            <person name="Kusch S."/>
        </authorList>
    </citation>
    <scope>NUCLEOTIDE SEQUENCE</scope>
    <source>
        <strain evidence="2">SwB9</strain>
    </source>
</reference>
<name>A0A8H2ZRP7_9HELO</name>
<organism evidence="2 3">
    <name type="scientific">Sclerotinia trifoliorum</name>
    <dbReference type="NCBI Taxonomy" id="28548"/>
    <lineage>
        <taxon>Eukaryota</taxon>
        <taxon>Fungi</taxon>
        <taxon>Dikarya</taxon>
        <taxon>Ascomycota</taxon>
        <taxon>Pezizomycotina</taxon>
        <taxon>Leotiomycetes</taxon>
        <taxon>Helotiales</taxon>
        <taxon>Sclerotiniaceae</taxon>
        <taxon>Sclerotinia</taxon>
    </lineage>
</organism>